<keyword evidence="1" id="KW-0732">Signal</keyword>
<dbReference type="STRING" id="67267.GCA_000716675_01753"/>
<dbReference type="Pfam" id="PF01839">
    <property type="entry name" value="FG-GAP"/>
    <property type="match status" value="5"/>
</dbReference>
<dbReference type="OrthoDB" id="344301at2"/>
<dbReference type="GO" id="GO:0005576">
    <property type="term" value="C:extracellular region"/>
    <property type="evidence" value="ECO:0007669"/>
    <property type="project" value="InterPro"/>
</dbReference>
<keyword evidence="5" id="KW-0401">Integrin</keyword>
<dbReference type="InterPro" id="IPR013517">
    <property type="entry name" value="FG-GAP"/>
</dbReference>
<sequence>MSRASRRVRLTAPLIATFLLTGGFTAWSLGQGQAEAAAPTAKKAAAKASDDFNGDGYADLVVGAPGATVSGKKKAGYVAVTYGTKNGLDPAQKKIISRSTSGVPGAAATKQEFGRSFTKGDLDGDGFTDLVIGSGGQAGSAGAVVLWGSKSGLTGGTKIATYGFRPQAGDFDGDGKTDLALFAGVAYHGDDPVGQKANLWKGPLTRTGTPAGTLDFMEKSQWWSYDDDERPSPACIQNPDVCVDGPRSVKGPTIPQAVGDINGDGRADIAVNDYYGDGSWGNKVLYGSAKGFTRGDAFGSRGALAVGDINGDKYDDVVSSELYDEENKVTVAYGSASGLKDDVQKFDQNLPGVPGAEEEGDQFGASLAVGDVTGDGYADVAVGVPGEDVGSVTDAGSVVLVRGSAAGVTGTGAQAFHQNTAGVPGVAEKNDQFGAATALLDVNGDGRSDLAASSVHENADAGALWSLRGTSTGLTVTNAVAFGPKDLAAPSVAALFGSDLR</sequence>
<organism evidence="5 6">
    <name type="scientific">Streptomyces alboflavus</name>
    <dbReference type="NCBI Taxonomy" id="67267"/>
    <lineage>
        <taxon>Bacteria</taxon>
        <taxon>Bacillati</taxon>
        <taxon>Actinomycetota</taxon>
        <taxon>Actinomycetes</taxon>
        <taxon>Kitasatosporales</taxon>
        <taxon>Streptomycetaceae</taxon>
        <taxon>Streptomyces</taxon>
    </lineage>
</organism>
<dbReference type="RefSeq" id="WP_087886904.1">
    <property type="nucleotide sequence ID" value="NZ_CP021748.1"/>
</dbReference>
<dbReference type="PANTHER" id="PTHR23221:SF7">
    <property type="entry name" value="PHOSPHATIDYLINOSITOL-GLYCAN-SPECIFIC PHOSPHOLIPASE D"/>
    <property type="match status" value="1"/>
</dbReference>
<accession>A0A1Z1WPY6</accession>
<dbReference type="GO" id="GO:0007229">
    <property type="term" value="P:integrin-mediated signaling pathway"/>
    <property type="evidence" value="ECO:0007669"/>
    <property type="project" value="UniProtKB-KW"/>
</dbReference>
<dbReference type="InterPro" id="IPR028994">
    <property type="entry name" value="Integrin_alpha_N"/>
</dbReference>
<dbReference type="EMBL" id="CP021748">
    <property type="protein sequence ID" value="ARX88485.1"/>
    <property type="molecule type" value="Genomic_DNA"/>
</dbReference>
<dbReference type="SMART" id="SM00191">
    <property type="entry name" value="Int_alpha"/>
    <property type="match status" value="5"/>
</dbReference>
<evidence type="ECO:0000256" key="2">
    <source>
        <dbReference type="ARBA" id="ARBA00022737"/>
    </source>
</evidence>
<keyword evidence="3" id="KW-0378">Hydrolase</keyword>
<dbReference type="InterPro" id="IPR001028">
    <property type="entry name" value="Gprt_PLipase_D"/>
</dbReference>
<name>A0A1Z1WPY6_9ACTN</name>
<keyword evidence="2" id="KW-0677">Repeat</keyword>
<evidence type="ECO:0000313" key="6">
    <source>
        <dbReference type="Proteomes" id="UP000195880"/>
    </source>
</evidence>
<dbReference type="GO" id="GO:0004621">
    <property type="term" value="F:glycosylphosphatidylinositol phospholipase D activity"/>
    <property type="evidence" value="ECO:0007669"/>
    <property type="project" value="InterPro"/>
</dbReference>
<gene>
    <name evidence="5" type="ORF">SMD44_07972</name>
</gene>
<protein>
    <submittedName>
        <fullName evidence="5">Integrin</fullName>
    </submittedName>
</protein>
<evidence type="ECO:0000256" key="4">
    <source>
        <dbReference type="ARBA" id="ARBA00023180"/>
    </source>
</evidence>
<dbReference type="SUPFAM" id="SSF69318">
    <property type="entry name" value="Integrin alpha N-terminal domain"/>
    <property type="match status" value="1"/>
</dbReference>
<evidence type="ECO:0000256" key="1">
    <source>
        <dbReference type="ARBA" id="ARBA00022729"/>
    </source>
</evidence>
<dbReference type="PANTHER" id="PTHR23221">
    <property type="entry name" value="GLYCOSYLPHOSPHATIDYLINOSITOL PHOSPHOLIPASE D"/>
    <property type="match status" value="1"/>
</dbReference>
<dbReference type="Proteomes" id="UP000195880">
    <property type="component" value="Chromosome"/>
</dbReference>
<evidence type="ECO:0000313" key="5">
    <source>
        <dbReference type="EMBL" id="ARX88485.1"/>
    </source>
</evidence>
<dbReference type="KEGG" id="salf:SMD44_07972"/>
<proteinExistence type="predicted"/>
<dbReference type="PROSITE" id="PS51470">
    <property type="entry name" value="FG_GAP"/>
    <property type="match status" value="2"/>
</dbReference>
<dbReference type="PRINTS" id="PR00718">
    <property type="entry name" value="PHPHLIPASED"/>
</dbReference>
<dbReference type="InterPro" id="IPR013519">
    <property type="entry name" value="Int_alpha_beta-p"/>
</dbReference>
<dbReference type="AlphaFoldDB" id="A0A1Z1WPY6"/>
<reference evidence="5 6" key="1">
    <citation type="submission" date="2017-05" db="EMBL/GenBank/DDBJ databases">
        <title>Streptomyces alboflavus Genome sequencing and assembly.</title>
        <authorList>
            <person name="Wang Y."/>
            <person name="Du B."/>
            <person name="Ding Y."/>
            <person name="Liu H."/>
            <person name="Hou Q."/>
            <person name="Liu K."/>
            <person name="Wang C."/>
            <person name="Yao L."/>
        </authorList>
    </citation>
    <scope>NUCLEOTIDE SEQUENCE [LARGE SCALE GENOMIC DNA]</scope>
    <source>
        <strain evidence="5 6">MDJK44</strain>
    </source>
</reference>
<evidence type="ECO:0000256" key="3">
    <source>
        <dbReference type="ARBA" id="ARBA00022801"/>
    </source>
</evidence>
<dbReference type="Gene3D" id="2.130.10.130">
    <property type="entry name" value="Integrin alpha, N-terminal"/>
    <property type="match status" value="3"/>
</dbReference>
<keyword evidence="4" id="KW-0325">Glycoprotein</keyword>
<dbReference type="eggNOG" id="COG5555">
    <property type="taxonomic scope" value="Bacteria"/>
</dbReference>
<keyword evidence="6" id="KW-1185">Reference proteome</keyword>